<protein>
    <submittedName>
        <fullName evidence="3">Uncharacterized protein</fullName>
    </submittedName>
</protein>
<organism evidence="3 5">
    <name type="scientific">Cyberlindnera jadinii (strain ATCC 18201 / CBS 1600 / BCRC 20928 / JCM 3617 / NBRC 0987 / NRRL Y-1542)</name>
    <name type="common">Torula yeast</name>
    <name type="synonym">Candida utilis</name>
    <dbReference type="NCBI Taxonomy" id="983966"/>
    <lineage>
        <taxon>Eukaryota</taxon>
        <taxon>Fungi</taxon>
        <taxon>Dikarya</taxon>
        <taxon>Ascomycota</taxon>
        <taxon>Saccharomycotina</taxon>
        <taxon>Saccharomycetes</taxon>
        <taxon>Phaffomycetales</taxon>
        <taxon>Phaffomycetaceae</taxon>
        <taxon>Cyberlindnera</taxon>
    </lineage>
</organism>
<evidence type="ECO:0000313" key="6">
    <source>
        <dbReference type="Proteomes" id="UP000094389"/>
    </source>
</evidence>
<keyword evidence="1" id="KW-0812">Transmembrane</keyword>
<dbReference type="PANTHER" id="PTHR40368">
    <property type="entry name" value="YALI0F14399P"/>
    <property type="match status" value="1"/>
</dbReference>
<evidence type="ECO:0000313" key="4">
    <source>
        <dbReference type="EMBL" id="ODV75863.1"/>
    </source>
</evidence>
<keyword evidence="1" id="KW-1133">Transmembrane helix</keyword>
<dbReference type="AlphaFoldDB" id="A0A0H5BYJ8"/>
<keyword evidence="1" id="KW-0472">Membrane</keyword>
<accession>A0A1E4S8R5</accession>
<dbReference type="Proteomes" id="UP000038830">
    <property type="component" value="Unassembled WGS sequence"/>
</dbReference>
<dbReference type="EMBL" id="KV453925">
    <property type="protein sequence ID" value="ODV75863.1"/>
    <property type="molecule type" value="Genomic_DNA"/>
</dbReference>
<evidence type="ECO:0000313" key="5">
    <source>
        <dbReference type="Proteomes" id="UP000038830"/>
    </source>
</evidence>
<reference evidence="5" key="2">
    <citation type="journal article" date="2015" name="J. Biotechnol.">
        <title>The structure of the Cyberlindnera jadinii genome and its relation to Candida utilis analyzed by the occurrence of single nucleotide polymorphisms.</title>
        <authorList>
            <person name="Rupp O."/>
            <person name="Brinkrolf K."/>
            <person name="Buerth C."/>
            <person name="Kunigo M."/>
            <person name="Schneider J."/>
            <person name="Jaenicke S."/>
            <person name="Goesmann A."/>
            <person name="Puehler A."/>
            <person name="Jaeger K.-E."/>
            <person name="Ernst J.F."/>
        </authorList>
    </citation>
    <scope>NUCLEOTIDE SEQUENCE [LARGE SCALE GENOMIC DNA]</scope>
    <source>
        <strain evidence="5">ATCC 18201 / CBS 1600 / BCRC 20928 / JCM 3617 / NBRC 0987 / NRRL Y-1542</strain>
    </source>
</reference>
<feature type="transmembrane region" description="Helical" evidence="1">
    <location>
        <begin position="211"/>
        <end position="232"/>
    </location>
</feature>
<dbReference type="Proteomes" id="UP000094389">
    <property type="component" value="Unassembled WGS sequence"/>
</dbReference>
<dbReference type="PANTHER" id="PTHR40368:SF1">
    <property type="entry name" value="YALI0F14399P"/>
    <property type="match status" value="1"/>
</dbReference>
<name>A0A0H5BYJ8_CYBJN</name>
<dbReference type="GeneID" id="30988348"/>
<keyword evidence="2" id="KW-0732">Signal</keyword>
<feature type="signal peptide" evidence="2">
    <location>
        <begin position="1"/>
        <end position="17"/>
    </location>
</feature>
<dbReference type="STRING" id="983966.A0A0H5BYJ8"/>
<keyword evidence="6" id="KW-1185">Reference proteome</keyword>
<evidence type="ECO:0000313" key="3">
    <source>
        <dbReference type="EMBL" id="CEP20565.1"/>
    </source>
</evidence>
<dbReference type="OrthoDB" id="18530at2759"/>
<feature type="chain" id="PRO_5040564445" evidence="2">
    <location>
        <begin position="18"/>
        <end position="260"/>
    </location>
</feature>
<evidence type="ECO:0000256" key="1">
    <source>
        <dbReference type="SAM" id="Phobius"/>
    </source>
</evidence>
<reference evidence="3" key="1">
    <citation type="submission" date="2014-12" db="EMBL/GenBank/DDBJ databases">
        <authorList>
            <person name="Jaenicke S."/>
        </authorList>
    </citation>
    <scope>NUCLEOTIDE SEQUENCE [LARGE SCALE GENOMIC DNA]</scope>
    <source>
        <strain evidence="3">CBS1600</strain>
    </source>
</reference>
<reference evidence="4 6" key="3">
    <citation type="journal article" date="2016" name="Proc. Natl. Acad. Sci. U.S.A.">
        <title>Comparative genomics of biotechnologically important yeasts.</title>
        <authorList>
            <person name="Riley R."/>
            <person name="Haridas S."/>
            <person name="Wolfe K.H."/>
            <person name="Lopes M.R."/>
            <person name="Hittinger C.T."/>
            <person name="Goeker M."/>
            <person name="Salamov A.A."/>
            <person name="Wisecaver J.H."/>
            <person name="Long T.M."/>
            <person name="Calvey C.H."/>
            <person name="Aerts A.L."/>
            <person name="Barry K.W."/>
            <person name="Choi C."/>
            <person name="Clum A."/>
            <person name="Coughlan A.Y."/>
            <person name="Deshpande S."/>
            <person name="Douglass A.P."/>
            <person name="Hanson S.J."/>
            <person name="Klenk H.-P."/>
            <person name="LaButti K.M."/>
            <person name="Lapidus A."/>
            <person name="Lindquist E.A."/>
            <person name="Lipzen A.M."/>
            <person name="Meier-Kolthoff J.P."/>
            <person name="Ohm R.A."/>
            <person name="Otillar R.P."/>
            <person name="Pangilinan J.L."/>
            <person name="Peng Y."/>
            <person name="Rokas A."/>
            <person name="Rosa C.A."/>
            <person name="Scheuner C."/>
            <person name="Sibirny A.A."/>
            <person name="Slot J.C."/>
            <person name="Stielow J.B."/>
            <person name="Sun H."/>
            <person name="Kurtzman C.P."/>
            <person name="Blackwell M."/>
            <person name="Grigoriev I.V."/>
            <person name="Jeffries T.W."/>
        </authorList>
    </citation>
    <scope>NUCLEOTIDE SEQUENCE [LARGE SCALE GENOMIC DNA]</scope>
    <source>
        <strain evidence="6">ATCC 18201 / CBS 1600 / BCRC 20928 / JCM 3617 / NBRC 0987 / NRRL Y-1542</strain>
        <strain evidence="4">NRRL Y-1542</strain>
    </source>
</reference>
<evidence type="ECO:0000256" key="2">
    <source>
        <dbReference type="SAM" id="SignalP"/>
    </source>
</evidence>
<accession>A0A0H5BYJ8</accession>
<dbReference type="RefSeq" id="XP_020072902.1">
    <property type="nucleotide sequence ID" value="XM_020213952.1"/>
</dbReference>
<sequence length="260" mass="29100">MRLPLLLLAGLVPLSLCEVFPLNKQLKPPTIAPYSIGDDVAVECIQRQIDTGEHKFDADGNIIYGQFPVCAETGKPLSLRYGISDDFNCTVALTDEQFHLFQLYIHEDSPFSCRVPYSSNPQDAAIPFTLNFRGHLETSHLDIDTTMNVMAHKHKDGTIMTMIGYASGSQTKRYIIGDQLTIQFSVNWVEESHRHNDDTFFTVRIGFGVKFLWIVALASATIGGLLVFVTLYTRFNKKLIKELGYTPGFTTELGIASKKD</sequence>
<proteinExistence type="predicted"/>
<dbReference type="EMBL" id="CDQK01000001">
    <property type="protein sequence ID" value="CEP20565.1"/>
    <property type="molecule type" value="Genomic_DNA"/>
</dbReference>
<gene>
    <name evidence="3" type="ORF">BN1211_0464</name>
    <name evidence="4" type="ORF">CYBJADRAFT_165250</name>
</gene>